<gene>
    <name evidence="4" type="ORF">EPJ72_12625</name>
</gene>
<dbReference type="Gene3D" id="3.90.550.10">
    <property type="entry name" value="Spore Coat Polysaccharide Biosynthesis Protein SpsA, Chain A"/>
    <property type="match status" value="1"/>
</dbReference>
<accession>A0A5C8EE45</accession>
<comment type="caution">
    <text evidence="4">The sequence shown here is derived from an EMBL/GenBank/DDBJ whole genome shotgun (WGS) entry which is preliminary data.</text>
</comment>
<dbReference type="PANTHER" id="PTHR22916">
    <property type="entry name" value="GLYCOSYLTRANSFERASE"/>
    <property type="match status" value="1"/>
</dbReference>
<dbReference type="CDD" id="cd00761">
    <property type="entry name" value="Glyco_tranf_GTA_type"/>
    <property type="match status" value="1"/>
</dbReference>
<dbReference type="Proteomes" id="UP000323176">
    <property type="component" value="Unassembled WGS sequence"/>
</dbReference>
<dbReference type="InterPro" id="IPR029044">
    <property type="entry name" value="Nucleotide-diphossugar_trans"/>
</dbReference>
<keyword evidence="2 4" id="KW-0808">Transferase</keyword>
<dbReference type="AlphaFoldDB" id="A0A5C8EE45"/>
<evidence type="ECO:0000256" key="2">
    <source>
        <dbReference type="ARBA" id="ARBA00022679"/>
    </source>
</evidence>
<protein>
    <submittedName>
        <fullName evidence="4">Glycosyltransferase family 2 protein</fullName>
    </submittedName>
</protein>
<organism evidence="4 5">
    <name type="scientific">Brachyspira pilosicoli</name>
    <name type="common">Serpulina pilosicoli</name>
    <dbReference type="NCBI Taxonomy" id="52584"/>
    <lineage>
        <taxon>Bacteria</taxon>
        <taxon>Pseudomonadati</taxon>
        <taxon>Spirochaetota</taxon>
        <taxon>Spirochaetia</taxon>
        <taxon>Brachyspirales</taxon>
        <taxon>Brachyspiraceae</taxon>
        <taxon>Brachyspira</taxon>
    </lineage>
</organism>
<evidence type="ECO:0000259" key="3">
    <source>
        <dbReference type="Pfam" id="PF00535"/>
    </source>
</evidence>
<dbReference type="OrthoDB" id="305760at2"/>
<evidence type="ECO:0000313" key="5">
    <source>
        <dbReference type="Proteomes" id="UP000323176"/>
    </source>
</evidence>
<dbReference type="EMBL" id="SAXY01000078">
    <property type="protein sequence ID" value="TXJ35244.1"/>
    <property type="molecule type" value="Genomic_DNA"/>
</dbReference>
<reference evidence="4 5" key="1">
    <citation type="journal article" date="1992" name="Lakartidningen">
        <title>[Penicillin V and not amoxicillin is the first choice preparation in acute otitis].</title>
        <authorList>
            <person name="Kamme C."/>
            <person name="Lundgren K."/>
            <person name="Prellner K."/>
        </authorList>
    </citation>
    <scope>NUCLEOTIDE SEQUENCE [LARGE SCALE GENOMIC DNA]</scope>
    <source>
        <strain evidence="4 5">PC5538III-hc</strain>
    </source>
</reference>
<feature type="domain" description="Glycosyltransferase 2-like" evidence="3">
    <location>
        <begin position="6"/>
        <end position="135"/>
    </location>
</feature>
<evidence type="ECO:0000313" key="4">
    <source>
        <dbReference type="EMBL" id="TXJ35244.1"/>
    </source>
</evidence>
<keyword evidence="1" id="KW-0328">Glycosyltransferase</keyword>
<proteinExistence type="predicted"/>
<dbReference type="Pfam" id="PF00535">
    <property type="entry name" value="Glycos_transf_2"/>
    <property type="match status" value="1"/>
</dbReference>
<dbReference type="SUPFAM" id="SSF53448">
    <property type="entry name" value="Nucleotide-diphospho-sugar transferases"/>
    <property type="match status" value="1"/>
</dbReference>
<evidence type="ECO:0000256" key="1">
    <source>
        <dbReference type="ARBA" id="ARBA00022676"/>
    </source>
</evidence>
<sequence>MNKKITVIIPVYNVEQYLSTCLESVINQTLKDIEIICVNDCSPDNSSLILNEYKSKDDRITIINHENNLGLGESRNSGIKLANGEYIAFIDSDDYIESDFLEQLYNTAKKYDADIVSTLNILAVYDNRIERYNYNKIDEWKKDNNLIEGKSSVSIENIRYETNEFTNVMSWNKIWKRDFITRNNLYFQLKDRGEDIDVFYRTLLHDPVIAFNHNAIYYYRQHNSSIISSRGKDFKFIIQTIKCINNNILYYQKYDISKLPYLLKEIIYNIIYEIENYDNKQEAFRYVHDYFLTLDLKRENFVYLNEYILFYTIRNFDDYNFFYLLKIQNDNYDRELNLLRLQNSYINVEIENLKDEITRLNNLHNELINKLCSLIPIKKLQEKIKTKLL</sequence>
<name>A0A5C8EE45_BRAPL</name>
<dbReference type="PANTHER" id="PTHR22916:SF51">
    <property type="entry name" value="GLYCOSYLTRANSFERASE EPSH-RELATED"/>
    <property type="match status" value="1"/>
</dbReference>
<dbReference type="InterPro" id="IPR001173">
    <property type="entry name" value="Glyco_trans_2-like"/>
</dbReference>
<dbReference type="GO" id="GO:0016758">
    <property type="term" value="F:hexosyltransferase activity"/>
    <property type="evidence" value="ECO:0007669"/>
    <property type="project" value="UniProtKB-ARBA"/>
</dbReference>